<dbReference type="Gene3D" id="2.60.40.1190">
    <property type="match status" value="1"/>
</dbReference>
<accession>J9BYS6</accession>
<comment type="caution">
    <text evidence="2">The sequence shown here is derived from an EMBL/GenBank/DDBJ whole genome shotgun (WGS) entry which is preliminary data.</text>
</comment>
<gene>
    <name evidence="2" type="ORF">EVA_19167</name>
</gene>
<dbReference type="SUPFAM" id="SSF49344">
    <property type="entry name" value="CBD9-like"/>
    <property type="match status" value="1"/>
</dbReference>
<dbReference type="Pfam" id="PF16011">
    <property type="entry name" value="CBM9_2"/>
    <property type="match status" value="1"/>
</dbReference>
<reference evidence="2" key="1">
    <citation type="journal article" date="2012" name="PLoS ONE">
        <title>Gene sets for utilization of primary and secondary nutrition supplies in the distal gut of endangered iberian lynx.</title>
        <authorList>
            <person name="Alcaide M."/>
            <person name="Messina E."/>
            <person name="Richter M."/>
            <person name="Bargiela R."/>
            <person name="Peplies J."/>
            <person name="Huws S.A."/>
            <person name="Newbold C.J."/>
            <person name="Golyshin P.N."/>
            <person name="Simon M.A."/>
            <person name="Lopez G."/>
            <person name="Yakimov M.M."/>
            <person name="Ferrer M."/>
        </authorList>
    </citation>
    <scope>NUCLEOTIDE SEQUENCE</scope>
</reference>
<evidence type="ECO:0000313" key="2">
    <source>
        <dbReference type="EMBL" id="EJW92725.1"/>
    </source>
</evidence>
<dbReference type="AlphaFoldDB" id="J9BYS6"/>
<evidence type="ECO:0000259" key="1">
    <source>
        <dbReference type="Pfam" id="PF16011"/>
    </source>
</evidence>
<dbReference type="GO" id="GO:0016052">
    <property type="term" value="P:carbohydrate catabolic process"/>
    <property type="evidence" value="ECO:0007669"/>
    <property type="project" value="InterPro"/>
</dbReference>
<organism evidence="2">
    <name type="scientific">gut metagenome</name>
    <dbReference type="NCBI Taxonomy" id="749906"/>
    <lineage>
        <taxon>unclassified sequences</taxon>
        <taxon>metagenomes</taxon>
        <taxon>organismal metagenomes</taxon>
    </lineage>
</organism>
<feature type="domain" description="Carbohydrate-binding" evidence="1">
    <location>
        <begin position="19"/>
        <end position="100"/>
    </location>
</feature>
<sequence length="116" mass="13321">LMQQLLVKMISAKPSRARQTPELLDQFHIPYITLDHANWSHQYPYKPTVKFRIAYADDWILLHYVVTEESVAAVAEDDGGRVWEDSCCEFFLQPFEDGPYTISSVMQLARCISPAA</sequence>
<dbReference type="GO" id="GO:0004553">
    <property type="term" value="F:hydrolase activity, hydrolyzing O-glycosyl compounds"/>
    <property type="evidence" value="ECO:0007669"/>
    <property type="project" value="InterPro"/>
</dbReference>
<feature type="non-terminal residue" evidence="2">
    <location>
        <position position="1"/>
    </location>
</feature>
<dbReference type="InterPro" id="IPR010502">
    <property type="entry name" value="Carb-bd_dom_fam9"/>
</dbReference>
<dbReference type="GO" id="GO:0030246">
    <property type="term" value="F:carbohydrate binding"/>
    <property type="evidence" value="ECO:0007669"/>
    <property type="project" value="InterPro"/>
</dbReference>
<name>J9BYS6_9ZZZZ</name>
<protein>
    <recommendedName>
        <fullName evidence="1">Carbohydrate-binding domain-containing protein</fullName>
    </recommendedName>
</protein>
<dbReference type="EMBL" id="AMCI01007383">
    <property type="protein sequence ID" value="EJW92725.1"/>
    <property type="molecule type" value="Genomic_DNA"/>
</dbReference>
<proteinExistence type="predicted"/>